<dbReference type="EMBL" id="JXJU01000011">
    <property type="protein sequence ID" value="PCR99142.1"/>
    <property type="molecule type" value="Genomic_DNA"/>
</dbReference>
<dbReference type="NCBIfam" id="TIGR01716">
    <property type="entry name" value="RGG_Cterm"/>
    <property type="match status" value="1"/>
</dbReference>
<dbReference type="STRING" id="1291764.GCA_001311235_02419"/>
<evidence type="ECO:0000259" key="1">
    <source>
        <dbReference type="PROSITE" id="PS50943"/>
    </source>
</evidence>
<accession>A0A2A5RJ49</accession>
<dbReference type="InterPro" id="IPR010982">
    <property type="entry name" value="Lambda_DNA-bd_dom_sf"/>
</dbReference>
<dbReference type="CDD" id="cd00093">
    <property type="entry name" value="HTH_XRE"/>
    <property type="match status" value="1"/>
</dbReference>
<dbReference type="PROSITE" id="PS50943">
    <property type="entry name" value="HTH_CROC1"/>
    <property type="match status" value="1"/>
</dbReference>
<dbReference type="Pfam" id="PF21259">
    <property type="entry name" value="Rgg_C"/>
    <property type="match status" value="1"/>
</dbReference>
<dbReference type="GO" id="GO:0003677">
    <property type="term" value="F:DNA binding"/>
    <property type="evidence" value="ECO:0007669"/>
    <property type="project" value="InterPro"/>
</dbReference>
<dbReference type="Proteomes" id="UP000218181">
    <property type="component" value="Unassembled WGS sequence"/>
</dbReference>
<dbReference type="Gene3D" id="1.25.40.10">
    <property type="entry name" value="Tetratricopeptide repeat domain"/>
    <property type="match status" value="1"/>
</dbReference>
<protein>
    <submittedName>
        <fullName evidence="2">HTH-type transcriptional regulator</fullName>
    </submittedName>
</protein>
<dbReference type="InterPro" id="IPR010057">
    <property type="entry name" value="Transcription_activator_Rgg_C"/>
</dbReference>
<dbReference type="SUPFAM" id="SSF47413">
    <property type="entry name" value="lambda repressor-like DNA-binding domains"/>
    <property type="match status" value="1"/>
</dbReference>
<dbReference type="AlphaFoldDB" id="A0A2A5RJ49"/>
<organism evidence="2 3">
    <name type="scientific">Lactococcus fujiensis JCM 16395</name>
    <dbReference type="NCBI Taxonomy" id="1291764"/>
    <lineage>
        <taxon>Bacteria</taxon>
        <taxon>Bacillati</taxon>
        <taxon>Bacillota</taxon>
        <taxon>Bacilli</taxon>
        <taxon>Lactobacillales</taxon>
        <taxon>Streptococcaceae</taxon>
        <taxon>Lactococcus</taxon>
    </lineage>
</organism>
<reference evidence="2 3" key="1">
    <citation type="submission" date="2014-12" db="EMBL/GenBank/DDBJ databases">
        <title>Draft genome sequences of 10 type strains of Lactococcus.</title>
        <authorList>
            <person name="Sun Z."/>
            <person name="Zhong Z."/>
            <person name="Liu W."/>
            <person name="Zhang W."/>
            <person name="Zhang H."/>
        </authorList>
    </citation>
    <scope>NUCLEOTIDE SEQUENCE [LARGE SCALE GENOMIC DNA]</scope>
    <source>
        <strain evidence="2 3">JCM 16395</strain>
    </source>
</reference>
<proteinExistence type="predicted"/>
<dbReference type="InterPro" id="IPR001387">
    <property type="entry name" value="Cro/C1-type_HTH"/>
</dbReference>
<dbReference type="PANTHER" id="PTHR37038:SF12">
    <property type="entry name" value="TRANSCRIPTIONAL REGULATOR"/>
    <property type="match status" value="1"/>
</dbReference>
<dbReference type="RefSeq" id="WP_096818850.1">
    <property type="nucleotide sequence ID" value="NZ_JXJU01000011.1"/>
</dbReference>
<comment type="caution">
    <text evidence="2">The sequence shown here is derived from an EMBL/GenBank/DDBJ whole genome shotgun (WGS) entry which is preliminary data.</text>
</comment>
<dbReference type="Pfam" id="PF01381">
    <property type="entry name" value="HTH_3"/>
    <property type="match status" value="1"/>
</dbReference>
<dbReference type="OrthoDB" id="34624at2"/>
<sequence length="300" mass="35635">MVEESWGETFRELRESKNLSLSKVSGDYKNSPNYITSKVQLSRFERNESDITLTKISKLVEKLGITFEEYLSYVRDFEQSEASNFIDELQRLTELGNYEEIENLYEKSIQNFSKMNQKIYYWNSLEAKAILASNHIKNYQITENEAQEVADYLFSILEWGQQEIYLFGELLNFLSEALIFEFIIELLNRKSYYNKSSQNKELIILLTKTVTLYFIEKRNKQFSESLINKYRQLLDSPTMDIHNRKEFMYVEGCYYLMIDETEKGKNILNNLSNGYKAFGYPNIAKQVRKVLKEKLENRNK</sequence>
<name>A0A2A5RJ49_9LACT</name>
<dbReference type="PANTHER" id="PTHR37038">
    <property type="entry name" value="TRANSCRIPTIONAL REGULATOR-RELATED"/>
    <property type="match status" value="1"/>
</dbReference>
<evidence type="ECO:0000313" key="2">
    <source>
        <dbReference type="EMBL" id="PCR99142.1"/>
    </source>
</evidence>
<keyword evidence="3" id="KW-1185">Reference proteome</keyword>
<dbReference type="InterPro" id="IPR053163">
    <property type="entry name" value="HTH-type_regulator_Rgg"/>
</dbReference>
<dbReference type="InterPro" id="IPR011990">
    <property type="entry name" value="TPR-like_helical_dom_sf"/>
</dbReference>
<feature type="domain" description="HTH cro/C1-type" evidence="1">
    <location>
        <begin position="37"/>
        <end position="70"/>
    </location>
</feature>
<gene>
    <name evidence="2" type="ORF">RT41_GL000443</name>
</gene>
<evidence type="ECO:0000313" key="3">
    <source>
        <dbReference type="Proteomes" id="UP000218181"/>
    </source>
</evidence>